<feature type="compositionally biased region" description="Pro residues" evidence="2">
    <location>
        <begin position="172"/>
        <end position="181"/>
    </location>
</feature>
<dbReference type="OrthoDB" id="10255576at2759"/>
<evidence type="ECO:0008006" key="5">
    <source>
        <dbReference type="Google" id="ProtNLM"/>
    </source>
</evidence>
<name>A0A9P5TJU2_GYMJU</name>
<feature type="region of interest" description="Disordered" evidence="2">
    <location>
        <begin position="136"/>
        <end position="196"/>
    </location>
</feature>
<evidence type="ECO:0000256" key="2">
    <source>
        <dbReference type="SAM" id="MobiDB-lite"/>
    </source>
</evidence>
<feature type="compositionally biased region" description="Low complexity" evidence="2">
    <location>
        <begin position="145"/>
        <end position="154"/>
    </location>
</feature>
<reference evidence="3" key="1">
    <citation type="submission" date="2020-11" db="EMBL/GenBank/DDBJ databases">
        <authorList>
            <consortium name="DOE Joint Genome Institute"/>
            <person name="Ahrendt S."/>
            <person name="Riley R."/>
            <person name="Andreopoulos W."/>
            <person name="LaButti K."/>
            <person name="Pangilinan J."/>
            <person name="Ruiz-duenas F.J."/>
            <person name="Barrasa J.M."/>
            <person name="Sanchez-Garcia M."/>
            <person name="Camarero S."/>
            <person name="Miyauchi S."/>
            <person name="Serrano A."/>
            <person name="Linde D."/>
            <person name="Babiker R."/>
            <person name="Drula E."/>
            <person name="Ayuso-Fernandez I."/>
            <person name="Pacheco R."/>
            <person name="Padilla G."/>
            <person name="Ferreira P."/>
            <person name="Barriuso J."/>
            <person name="Kellner H."/>
            <person name="Castanera R."/>
            <person name="Alfaro M."/>
            <person name="Ramirez L."/>
            <person name="Pisabarro A.G."/>
            <person name="Kuo A."/>
            <person name="Tritt A."/>
            <person name="Lipzen A."/>
            <person name="He G."/>
            <person name="Yan M."/>
            <person name="Ng V."/>
            <person name="Cullen D."/>
            <person name="Martin F."/>
            <person name="Rosso M.-N."/>
            <person name="Henrissat B."/>
            <person name="Hibbett D."/>
            <person name="Martinez A.T."/>
            <person name="Grigoriev I.V."/>
        </authorList>
    </citation>
    <scope>NUCLEOTIDE SEQUENCE</scope>
    <source>
        <strain evidence="3">AH 44721</strain>
    </source>
</reference>
<organism evidence="3 4">
    <name type="scientific">Gymnopilus junonius</name>
    <name type="common">Spectacular rustgill mushroom</name>
    <name type="synonym">Gymnopilus spectabilis subsp. junonius</name>
    <dbReference type="NCBI Taxonomy" id="109634"/>
    <lineage>
        <taxon>Eukaryota</taxon>
        <taxon>Fungi</taxon>
        <taxon>Dikarya</taxon>
        <taxon>Basidiomycota</taxon>
        <taxon>Agaricomycotina</taxon>
        <taxon>Agaricomycetes</taxon>
        <taxon>Agaricomycetidae</taxon>
        <taxon>Agaricales</taxon>
        <taxon>Agaricineae</taxon>
        <taxon>Hymenogastraceae</taxon>
        <taxon>Gymnopilus</taxon>
    </lineage>
</organism>
<evidence type="ECO:0000256" key="1">
    <source>
        <dbReference type="ARBA" id="ARBA00007355"/>
    </source>
</evidence>
<comment type="caution">
    <text evidence="3">The sequence shown here is derived from an EMBL/GenBank/DDBJ whole genome shotgun (WGS) entry which is preliminary data.</text>
</comment>
<dbReference type="GO" id="GO:0032981">
    <property type="term" value="P:mitochondrial respiratory chain complex I assembly"/>
    <property type="evidence" value="ECO:0007669"/>
    <property type="project" value="TreeGrafter"/>
</dbReference>
<dbReference type="PANTHER" id="PTHR32470">
    <property type="entry name" value="ADH DEHYDROGENASE [UBIQUINONE] 1 ALPHA SUBCOMPLEX ASSEMBLY FACTOR 2"/>
    <property type="match status" value="1"/>
</dbReference>
<comment type="similarity">
    <text evidence="1">Belongs to the complex I NDUFA12 subunit family.</text>
</comment>
<dbReference type="GO" id="GO:0005739">
    <property type="term" value="C:mitochondrion"/>
    <property type="evidence" value="ECO:0007669"/>
    <property type="project" value="TreeGrafter"/>
</dbReference>
<keyword evidence="4" id="KW-1185">Reference proteome</keyword>
<evidence type="ECO:0000313" key="3">
    <source>
        <dbReference type="EMBL" id="KAF8884895.1"/>
    </source>
</evidence>
<protein>
    <recommendedName>
        <fullName evidence="5">NADH dehydrogenase [ubiquinone] 1 alpha subcomplex subunit</fullName>
    </recommendedName>
</protein>
<dbReference type="Proteomes" id="UP000724874">
    <property type="component" value="Unassembled WGS sequence"/>
</dbReference>
<gene>
    <name evidence="3" type="ORF">CPB84DRAFT_1685717</name>
</gene>
<proteinExistence type="inferred from homology"/>
<dbReference type="EMBL" id="JADNYJ010000105">
    <property type="protein sequence ID" value="KAF8884895.1"/>
    <property type="molecule type" value="Genomic_DNA"/>
</dbReference>
<evidence type="ECO:0000313" key="4">
    <source>
        <dbReference type="Proteomes" id="UP000724874"/>
    </source>
</evidence>
<dbReference type="PANTHER" id="PTHR32470:SF2">
    <property type="entry name" value="NADH DEHYDROGENASE [UBIQUINONE] 1 ALPHA SUBCOMPLEX ASSEMBLY FACTOR 2"/>
    <property type="match status" value="1"/>
</dbReference>
<dbReference type="Pfam" id="PF05071">
    <property type="entry name" value="NDUFA12"/>
    <property type="match status" value="1"/>
</dbReference>
<dbReference type="InterPro" id="IPR052618">
    <property type="entry name" value="ComplexI_NDUFA12"/>
</dbReference>
<dbReference type="AlphaFoldDB" id="A0A9P5TJU2"/>
<accession>A0A9P5TJU2</accession>
<dbReference type="InterPro" id="IPR007763">
    <property type="entry name" value="NDUFA12"/>
</dbReference>
<sequence length="196" mass="22503">MSFISRLWNSIRNPLRYVGRDLQGNKFYETRSLNDPQRTKRTVQYYDPEDVWKYIGGGKRLAIQWSAWLTHTRKDPPTLEELQADLRRQQRVLANVALIEERDRAEVEERMRIRQEDSHRALEEASARAQGLLEQPTKSLNHALSDSTTSSADAVKQASASQPPGQARRSSTPPPPMPSRPPSETESWTPVTRRRG</sequence>
<dbReference type="GO" id="GO:0045271">
    <property type="term" value="C:respiratory chain complex I"/>
    <property type="evidence" value="ECO:0007669"/>
    <property type="project" value="InterPro"/>
</dbReference>